<dbReference type="PANTHER" id="PTHR14592">
    <property type="entry name" value="UNCHARACTERIZED FAM3"/>
    <property type="match status" value="1"/>
</dbReference>
<protein>
    <submittedName>
        <fullName evidence="2">Protein FAM3C-like</fullName>
    </submittedName>
</protein>
<keyword evidence="1" id="KW-1185">Reference proteome</keyword>
<proteinExistence type="predicted"/>
<evidence type="ECO:0000313" key="1">
    <source>
        <dbReference type="Proteomes" id="UP000694941"/>
    </source>
</evidence>
<evidence type="ECO:0000313" key="2">
    <source>
        <dbReference type="RefSeq" id="XP_022236738.1"/>
    </source>
</evidence>
<dbReference type="InterPro" id="IPR039220">
    <property type="entry name" value="FAM3"/>
</dbReference>
<reference evidence="2" key="1">
    <citation type="submission" date="2025-08" db="UniProtKB">
        <authorList>
            <consortium name="RefSeq"/>
        </authorList>
    </citation>
    <scope>IDENTIFICATION</scope>
    <source>
        <tissue evidence="2">Muscle</tissue>
    </source>
</reference>
<name>A0ABM1RZD3_LIMPO</name>
<dbReference type="Proteomes" id="UP000694941">
    <property type="component" value="Unplaced"/>
</dbReference>
<gene>
    <name evidence="2" type="primary">LOC111084268</name>
</gene>
<sequence>MFLYNNLGVLFHSSETIIVPAPVSVVGFVPNCGFSKPCPDGEFSVHLSTGREDREKPSLCIDGKYVFGNEVSVAGRGMNVVIIDSFEHAVTRVANFDTYGTSKLLNLLLIN</sequence>
<dbReference type="RefSeq" id="XP_022236738.1">
    <property type="nucleotide sequence ID" value="XM_022381030.1"/>
</dbReference>
<dbReference type="GeneID" id="111084268"/>
<organism evidence="1 2">
    <name type="scientific">Limulus polyphemus</name>
    <name type="common">Atlantic horseshoe crab</name>
    <dbReference type="NCBI Taxonomy" id="6850"/>
    <lineage>
        <taxon>Eukaryota</taxon>
        <taxon>Metazoa</taxon>
        <taxon>Ecdysozoa</taxon>
        <taxon>Arthropoda</taxon>
        <taxon>Chelicerata</taxon>
        <taxon>Merostomata</taxon>
        <taxon>Xiphosura</taxon>
        <taxon>Limulidae</taxon>
        <taxon>Limulus</taxon>
    </lineage>
</organism>
<accession>A0ABM1RZD3</accession>